<dbReference type="PROSITE" id="PS51118">
    <property type="entry name" value="HTH_HXLR"/>
    <property type="match status" value="1"/>
</dbReference>
<dbReference type="OrthoDB" id="370168at2"/>
<dbReference type="Proteomes" id="UP000000851">
    <property type="component" value="Chromosome"/>
</dbReference>
<dbReference type="SUPFAM" id="SSF46785">
    <property type="entry name" value="Winged helix' DNA-binding domain"/>
    <property type="match status" value="1"/>
</dbReference>
<dbReference type="InterPro" id="IPR002577">
    <property type="entry name" value="HTH_HxlR"/>
</dbReference>
<dbReference type="HOGENOM" id="CLU_111585_2_3_11"/>
<dbReference type="STRING" id="479433.Caci_1825"/>
<dbReference type="PANTHER" id="PTHR33204">
    <property type="entry name" value="TRANSCRIPTIONAL REGULATOR, MARR FAMILY"/>
    <property type="match status" value="1"/>
</dbReference>
<dbReference type="KEGG" id="cai:Caci_1825"/>
<dbReference type="eggNOG" id="COG1733">
    <property type="taxonomic scope" value="Bacteria"/>
</dbReference>
<dbReference type="RefSeq" id="WP_012786040.1">
    <property type="nucleotide sequence ID" value="NC_013131.1"/>
</dbReference>
<dbReference type="InterPro" id="IPR036388">
    <property type="entry name" value="WH-like_DNA-bd_sf"/>
</dbReference>
<keyword evidence="2" id="KW-0238">DNA-binding</keyword>
<keyword evidence="1" id="KW-0805">Transcription regulation</keyword>
<keyword evidence="6" id="KW-1185">Reference proteome</keyword>
<evidence type="ECO:0000256" key="1">
    <source>
        <dbReference type="ARBA" id="ARBA00023015"/>
    </source>
</evidence>
<evidence type="ECO:0000313" key="6">
    <source>
        <dbReference type="Proteomes" id="UP000000851"/>
    </source>
</evidence>
<gene>
    <name evidence="5" type="ordered locus">Caci_1825</name>
</gene>
<dbReference type="PANTHER" id="PTHR33204:SF39">
    <property type="entry name" value="TRANSCRIPTIONAL REGULATORY PROTEIN"/>
    <property type="match status" value="1"/>
</dbReference>
<evidence type="ECO:0000256" key="3">
    <source>
        <dbReference type="ARBA" id="ARBA00023163"/>
    </source>
</evidence>
<dbReference type="Gene3D" id="1.10.10.10">
    <property type="entry name" value="Winged helix-like DNA-binding domain superfamily/Winged helix DNA-binding domain"/>
    <property type="match status" value="1"/>
</dbReference>
<dbReference type="AlphaFoldDB" id="C7QD36"/>
<name>C7QD36_CATAD</name>
<sequence>MFDPACPSTESPFRIADKWGGMIVLCLEAGPRRFTELRTPLPRLAPKVLTETLRSMERNGLITRTVFDENPPHVEYALTPLGRSLLPAIAACREWAFANLETMRAARDQYDGVGGSEAA</sequence>
<dbReference type="Pfam" id="PF01638">
    <property type="entry name" value="HxlR"/>
    <property type="match status" value="1"/>
</dbReference>
<keyword evidence="3" id="KW-0804">Transcription</keyword>
<accession>C7QD36</accession>
<protein>
    <submittedName>
        <fullName evidence="5">Transcriptional regulator, HxlR family</fullName>
    </submittedName>
</protein>
<dbReference type="EMBL" id="CP001700">
    <property type="protein sequence ID" value="ACU70746.1"/>
    <property type="molecule type" value="Genomic_DNA"/>
</dbReference>
<dbReference type="GO" id="GO:0003677">
    <property type="term" value="F:DNA binding"/>
    <property type="evidence" value="ECO:0007669"/>
    <property type="project" value="UniProtKB-KW"/>
</dbReference>
<organism evidence="5 6">
    <name type="scientific">Catenulispora acidiphila (strain DSM 44928 / JCM 14897 / NBRC 102108 / NRRL B-24433 / ID139908)</name>
    <dbReference type="NCBI Taxonomy" id="479433"/>
    <lineage>
        <taxon>Bacteria</taxon>
        <taxon>Bacillati</taxon>
        <taxon>Actinomycetota</taxon>
        <taxon>Actinomycetes</taxon>
        <taxon>Catenulisporales</taxon>
        <taxon>Catenulisporaceae</taxon>
        <taxon>Catenulispora</taxon>
    </lineage>
</organism>
<evidence type="ECO:0000313" key="5">
    <source>
        <dbReference type="EMBL" id="ACU70746.1"/>
    </source>
</evidence>
<feature type="domain" description="HTH hxlR-type" evidence="4">
    <location>
        <begin position="6"/>
        <end position="104"/>
    </location>
</feature>
<evidence type="ECO:0000259" key="4">
    <source>
        <dbReference type="PROSITE" id="PS51118"/>
    </source>
</evidence>
<evidence type="ECO:0000256" key="2">
    <source>
        <dbReference type="ARBA" id="ARBA00023125"/>
    </source>
</evidence>
<proteinExistence type="predicted"/>
<dbReference type="InParanoid" id="C7QD36"/>
<reference evidence="5 6" key="1">
    <citation type="journal article" date="2009" name="Stand. Genomic Sci.">
        <title>Complete genome sequence of Catenulispora acidiphila type strain (ID 139908).</title>
        <authorList>
            <person name="Copeland A."/>
            <person name="Lapidus A."/>
            <person name="Glavina Del Rio T."/>
            <person name="Nolan M."/>
            <person name="Lucas S."/>
            <person name="Chen F."/>
            <person name="Tice H."/>
            <person name="Cheng J.F."/>
            <person name="Bruce D."/>
            <person name="Goodwin L."/>
            <person name="Pitluck S."/>
            <person name="Mikhailova N."/>
            <person name="Pati A."/>
            <person name="Ivanova N."/>
            <person name="Mavromatis K."/>
            <person name="Chen A."/>
            <person name="Palaniappan K."/>
            <person name="Chain P."/>
            <person name="Land M."/>
            <person name="Hauser L."/>
            <person name="Chang Y.J."/>
            <person name="Jeffries C.D."/>
            <person name="Chertkov O."/>
            <person name="Brettin T."/>
            <person name="Detter J.C."/>
            <person name="Han C."/>
            <person name="Ali Z."/>
            <person name="Tindall B.J."/>
            <person name="Goker M."/>
            <person name="Bristow J."/>
            <person name="Eisen J.A."/>
            <person name="Markowitz V."/>
            <person name="Hugenholtz P."/>
            <person name="Kyrpides N.C."/>
            <person name="Klenk H.P."/>
        </authorList>
    </citation>
    <scope>NUCLEOTIDE SEQUENCE [LARGE SCALE GENOMIC DNA]</scope>
    <source>
        <strain evidence="6">DSM 44928 / JCM 14897 / NBRC 102108 / NRRL B-24433 / ID139908</strain>
    </source>
</reference>
<dbReference type="InterPro" id="IPR036390">
    <property type="entry name" value="WH_DNA-bd_sf"/>
</dbReference>